<proteinExistence type="inferred from homology"/>
<sequence>MTSSVASLNAVALLCWTAMACAVNYNGASIRELADSVMVHGEGPFWDSENNVLYFVDISEQRVYRYFQNRLEHVQLDESVSFVVPVAGQQGLFVIGLGTTLASLRWNLNESTHKVVGLAAVDGDKPGNRWNDAKADNNGYLWAGTMGFEDAAGNIPPGRGTLYKLNDTGCFQNLEPTLPGVSVSNGLAWNEDGTRMYYIDSPTKQIALFDYDQATASISNRRTFYDFKTDNIPGVPDGMTIDAFGNLWIANYGGAQVLHVSGSSAKLLGKLKVPAQKVSSVTFGGPQLDKLYITTLRRGVTPEEFNEYPMSGKVLEVSGLGVQGTPNRRVREKCFRLL</sequence>
<feature type="binding site" evidence="3">
    <location>
        <position position="42"/>
    </location>
    <ligand>
        <name>a divalent metal cation</name>
        <dbReference type="ChEBI" id="CHEBI:60240"/>
    </ligand>
</feature>
<keyword evidence="7" id="KW-1185">Reference proteome</keyword>
<gene>
    <name evidence="6" type="ORF">CINCED_3A001824</name>
</gene>
<dbReference type="GO" id="GO:0005509">
    <property type="term" value="F:calcium ion binding"/>
    <property type="evidence" value="ECO:0007669"/>
    <property type="project" value="TreeGrafter"/>
</dbReference>
<dbReference type="Gene3D" id="2.120.10.30">
    <property type="entry name" value="TolB, C-terminal domain"/>
    <property type="match status" value="1"/>
</dbReference>
<dbReference type="EMBL" id="CABPRJ010001896">
    <property type="protein sequence ID" value="VVC39656.1"/>
    <property type="molecule type" value="Genomic_DNA"/>
</dbReference>
<feature type="chain" id="PRO_5022668129" evidence="4">
    <location>
        <begin position="23"/>
        <end position="338"/>
    </location>
</feature>
<evidence type="ECO:0000256" key="1">
    <source>
        <dbReference type="ARBA" id="ARBA00008853"/>
    </source>
</evidence>
<dbReference type="Pfam" id="PF08450">
    <property type="entry name" value="SGL"/>
    <property type="match status" value="1"/>
</dbReference>
<organism evidence="6 7">
    <name type="scientific">Cinara cedri</name>
    <dbReference type="NCBI Taxonomy" id="506608"/>
    <lineage>
        <taxon>Eukaryota</taxon>
        <taxon>Metazoa</taxon>
        <taxon>Ecdysozoa</taxon>
        <taxon>Arthropoda</taxon>
        <taxon>Hexapoda</taxon>
        <taxon>Insecta</taxon>
        <taxon>Pterygota</taxon>
        <taxon>Neoptera</taxon>
        <taxon>Paraneoptera</taxon>
        <taxon>Hemiptera</taxon>
        <taxon>Sternorrhyncha</taxon>
        <taxon>Aphidomorpha</taxon>
        <taxon>Aphidoidea</taxon>
        <taxon>Aphididae</taxon>
        <taxon>Lachninae</taxon>
        <taxon>Cinara</taxon>
    </lineage>
</organism>
<keyword evidence="4" id="KW-0732">Signal</keyword>
<dbReference type="InterPro" id="IPR005511">
    <property type="entry name" value="SMP-30"/>
</dbReference>
<feature type="binding site" evidence="3">
    <location>
        <position position="237"/>
    </location>
    <ligand>
        <name>a divalent metal cation</name>
        <dbReference type="ChEBI" id="CHEBI:60240"/>
    </ligand>
</feature>
<dbReference type="GO" id="GO:0004341">
    <property type="term" value="F:gluconolactonase activity"/>
    <property type="evidence" value="ECO:0007669"/>
    <property type="project" value="TreeGrafter"/>
</dbReference>
<name>A0A5E4N4R5_9HEMI</name>
<evidence type="ECO:0000256" key="4">
    <source>
        <dbReference type="SAM" id="SignalP"/>
    </source>
</evidence>
<evidence type="ECO:0000256" key="2">
    <source>
        <dbReference type="PIRSR" id="PIRSR605511-1"/>
    </source>
</evidence>
<dbReference type="InterPro" id="IPR013658">
    <property type="entry name" value="SGL"/>
</dbReference>
<dbReference type="PANTHER" id="PTHR10907">
    <property type="entry name" value="REGUCALCIN"/>
    <property type="match status" value="1"/>
</dbReference>
<feature type="signal peptide" evidence="4">
    <location>
        <begin position="1"/>
        <end position="22"/>
    </location>
</feature>
<evidence type="ECO:0000256" key="3">
    <source>
        <dbReference type="PIRSR" id="PIRSR605511-2"/>
    </source>
</evidence>
<protein>
    <submittedName>
        <fullName evidence="6">Six-bladed beta-propeller, TolB-like,SMP-30/Gluconolactonase/LRE-like region,Senescence marker</fullName>
    </submittedName>
</protein>
<dbReference type="PANTHER" id="PTHR10907:SF66">
    <property type="entry name" value="MIP34848P1-RELATED"/>
    <property type="match status" value="1"/>
</dbReference>
<dbReference type="InterPro" id="IPR011042">
    <property type="entry name" value="6-blade_b-propeller_TolB-like"/>
</dbReference>
<accession>A0A5E4N4R5</accession>
<keyword evidence="3" id="KW-0479">Metal-binding</keyword>
<dbReference type="SUPFAM" id="SSF63829">
    <property type="entry name" value="Calcium-dependent phosphotriesterase"/>
    <property type="match status" value="1"/>
</dbReference>
<feature type="binding site" evidence="3">
    <location>
        <position position="131"/>
    </location>
    <ligand>
        <name>substrate</name>
    </ligand>
</feature>
<comment type="cofactor">
    <cofactor evidence="3">
        <name>Zn(2+)</name>
        <dbReference type="ChEBI" id="CHEBI:29105"/>
    </cofactor>
    <text evidence="3">Binds 1 divalent metal cation per subunit.</text>
</comment>
<feature type="active site" description="Proton donor/acceptor" evidence="2">
    <location>
        <position position="237"/>
    </location>
</feature>
<evidence type="ECO:0000313" key="7">
    <source>
        <dbReference type="Proteomes" id="UP000325440"/>
    </source>
</evidence>
<dbReference type="GO" id="GO:0019853">
    <property type="term" value="P:L-ascorbic acid biosynthetic process"/>
    <property type="evidence" value="ECO:0007669"/>
    <property type="project" value="TreeGrafter"/>
</dbReference>
<dbReference type="OrthoDB" id="423498at2759"/>
<evidence type="ECO:0000259" key="5">
    <source>
        <dbReference type="Pfam" id="PF08450"/>
    </source>
</evidence>
<feature type="binding site" evidence="3">
    <location>
        <position position="129"/>
    </location>
    <ligand>
        <name>substrate</name>
    </ligand>
</feature>
<feature type="domain" description="SMP-30/Gluconolactonase/LRE-like region" evidence="5">
    <location>
        <begin position="41"/>
        <end position="296"/>
    </location>
</feature>
<dbReference type="Proteomes" id="UP000325440">
    <property type="component" value="Unassembled WGS sequence"/>
</dbReference>
<keyword evidence="3" id="KW-0862">Zinc</keyword>
<evidence type="ECO:0000313" key="6">
    <source>
        <dbReference type="EMBL" id="VVC39656.1"/>
    </source>
</evidence>
<comment type="similarity">
    <text evidence="1">Belongs to the SMP-30/CGR1 family.</text>
</comment>
<dbReference type="AlphaFoldDB" id="A0A5E4N4R5"/>
<feature type="binding site" evidence="3">
    <location>
        <position position="149"/>
    </location>
    <ligand>
        <name>substrate</name>
    </ligand>
</feature>
<dbReference type="PRINTS" id="PR01790">
    <property type="entry name" value="SMP30FAMILY"/>
</dbReference>
<feature type="binding site" evidence="3">
    <location>
        <position position="185"/>
    </location>
    <ligand>
        <name>a divalent metal cation</name>
        <dbReference type="ChEBI" id="CHEBI:60240"/>
    </ligand>
</feature>
<reference evidence="6 7" key="1">
    <citation type="submission" date="2019-08" db="EMBL/GenBank/DDBJ databases">
        <authorList>
            <person name="Alioto T."/>
            <person name="Alioto T."/>
            <person name="Gomez Garrido J."/>
        </authorList>
    </citation>
    <scope>NUCLEOTIDE SEQUENCE [LARGE SCALE GENOMIC DNA]</scope>
</reference>